<evidence type="ECO:0000313" key="8">
    <source>
        <dbReference type="Proteomes" id="UP000251314"/>
    </source>
</evidence>
<keyword evidence="1" id="KW-0472">Membrane</keyword>
<evidence type="ECO:0000313" key="4">
    <source>
        <dbReference type="EMBL" id="KAG2930736.1"/>
    </source>
</evidence>
<comment type="caution">
    <text evidence="7">The sequence shown here is derived from an EMBL/GenBank/DDBJ whole genome shotgun (WGS) entry which is preliminary data.</text>
</comment>
<evidence type="ECO:0000313" key="5">
    <source>
        <dbReference type="EMBL" id="KAG2958194.1"/>
    </source>
</evidence>
<gene>
    <name evidence="7" type="ORF">PC110_g13734</name>
    <name evidence="2" type="ORF">PC113_g12655</name>
    <name evidence="3" type="ORF">PC115_g14550</name>
    <name evidence="4" type="ORF">PC117_g13654</name>
    <name evidence="5" type="ORF">PC118_g23649</name>
    <name evidence="6" type="ORF">PC129_g13202</name>
</gene>
<accession>A0A329S2L9</accession>
<dbReference type="EMBL" id="RCMI01000559">
    <property type="protein sequence ID" value="KAG2905626.1"/>
    <property type="molecule type" value="Genomic_DNA"/>
</dbReference>
<evidence type="ECO:0000313" key="3">
    <source>
        <dbReference type="EMBL" id="KAG2905626.1"/>
    </source>
</evidence>
<evidence type="ECO:0000313" key="2">
    <source>
        <dbReference type="EMBL" id="KAG2855193.1"/>
    </source>
</evidence>
<dbReference type="AlphaFoldDB" id="A0A329S2L9"/>
<feature type="transmembrane region" description="Helical" evidence="1">
    <location>
        <begin position="22"/>
        <end position="44"/>
    </location>
</feature>
<dbReference type="VEuPathDB" id="FungiDB:PC110_g13734"/>
<dbReference type="Proteomes" id="UP000774804">
    <property type="component" value="Unassembled WGS sequence"/>
</dbReference>
<dbReference type="Proteomes" id="UP000736787">
    <property type="component" value="Unassembled WGS sequence"/>
</dbReference>
<name>A0A329S2L9_9STRA</name>
<dbReference type="Proteomes" id="UP000251314">
    <property type="component" value="Unassembled WGS sequence"/>
</dbReference>
<reference evidence="7 8" key="1">
    <citation type="submission" date="2018-01" db="EMBL/GenBank/DDBJ databases">
        <title>Draft genome of the strawberry crown rot pathogen Phytophthora cactorum.</title>
        <authorList>
            <person name="Armitage A.D."/>
            <person name="Lysoe E."/>
            <person name="Nellist C.F."/>
            <person name="Harrison R.J."/>
            <person name="Brurberg M.B."/>
        </authorList>
    </citation>
    <scope>NUCLEOTIDE SEQUENCE [LARGE SCALE GENOMIC DNA]</scope>
    <source>
        <strain evidence="7 8">10300</strain>
    </source>
</reference>
<sequence>MKAAAAGGDAELTRYLEEKLDMAYDVGAAFSVFAAAVFSTCCVVV</sequence>
<keyword evidence="1" id="KW-1133">Transmembrane helix</keyword>
<evidence type="ECO:0000313" key="7">
    <source>
        <dbReference type="EMBL" id="RAW29902.1"/>
    </source>
</evidence>
<dbReference type="EMBL" id="RCMG01000388">
    <property type="protein sequence ID" value="KAG2855193.1"/>
    <property type="molecule type" value="Genomic_DNA"/>
</dbReference>
<keyword evidence="1" id="KW-0812">Transmembrane</keyword>
<dbReference type="EMBL" id="RCML01002340">
    <property type="protein sequence ID" value="KAG2958194.1"/>
    <property type="molecule type" value="Genomic_DNA"/>
</dbReference>
<organism evidence="7 8">
    <name type="scientific">Phytophthora cactorum</name>
    <dbReference type="NCBI Taxonomy" id="29920"/>
    <lineage>
        <taxon>Eukaryota</taxon>
        <taxon>Sar</taxon>
        <taxon>Stramenopiles</taxon>
        <taxon>Oomycota</taxon>
        <taxon>Peronosporomycetes</taxon>
        <taxon>Peronosporales</taxon>
        <taxon>Peronosporaceae</taxon>
        <taxon>Phytophthora</taxon>
    </lineage>
</organism>
<reference evidence="2" key="2">
    <citation type="submission" date="2018-10" db="EMBL/GenBank/DDBJ databases">
        <title>Effector identification in a new, highly contiguous assembly of the strawberry crown rot pathogen Phytophthora cactorum.</title>
        <authorList>
            <person name="Armitage A.D."/>
            <person name="Nellist C.F."/>
            <person name="Bates H."/>
            <person name="Vickerstaff R.J."/>
            <person name="Harrison R.J."/>
        </authorList>
    </citation>
    <scope>NUCLEOTIDE SEQUENCE</scope>
    <source>
        <strain evidence="2">15-7</strain>
        <strain evidence="3">4032</strain>
        <strain evidence="4">4040</strain>
        <strain evidence="5">P415</strain>
        <strain evidence="6">P421</strain>
    </source>
</reference>
<dbReference type="Proteomes" id="UP000735874">
    <property type="component" value="Unassembled WGS sequence"/>
</dbReference>
<dbReference type="Proteomes" id="UP000697107">
    <property type="component" value="Unassembled WGS sequence"/>
</dbReference>
<proteinExistence type="predicted"/>
<dbReference type="EMBL" id="MJFZ01000400">
    <property type="protein sequence ID" value="RAW29902.1"/>
    <property type="molecule type" value="Genomic_DNA"/>
</dbReference>
<protein>
    <submittedName>
        <fullName evidence="7">Uncharacterized protein</fullName>
    </submittedName>
</protein>
<evidence type="ECO:0000256" key="1">
    <source>
        <dbReference type="SAM" id="Phobius"/>
    </source>
</evidence>
<dbReference type="EMBL" id="RCMV01000522">
    <property type="protein sequence ID" value="KAG3215936.1"/>
    <property type="molecule type" value="Genomic_DNA"/>
</dbReference>
<dbReference type="EMBL" id="RCMK01000405">
    <property type="protein sequence ID" value="KAG2930736.1"/>
    <property type="molecule type" value="Genomic_DNA"/>
</dbReference>
<keyword evidence="8" id="KW-1185">Reference proteome</keyword>
<dbReference type="Proteomes" id="UP000760860">
    <property type="component" value="Unassembled WGS sequence"/>
</dbReference>
<evidence type="ECO:0000313" key="6">
    <source>
        <dbReference type="EMBL" id="KAG3215936.1"/>
    </source>
</evidence>